<dbReference type="RefSeq" id="WP_021645935.1">
    <property type="nucleotide sequence ID" value="NZ_KE993124.1"/>
</dbReference>
<feature type="domain" description="Outer membrane protein beta-barrel" evidence="1">
    <location>
        <begin position="8"/>
        <end position="81"/>
    </location>
</feature>
<accession>U2E3V1</accession>
<evidence type="ECO:0000313" key="3">
    <source>
        <dbReference type="Proteomes" id="UP000016496"/>
    </source>
</evidence>
<protein>
    <recommendedName>
        <fullName evidence="1">Outer membrane protein beta-barrel domain-containing protein</fullName>
    </recommendedName>
</protein>
<dbReference type="HOGENOM" id="CLU_2354030_0_0_10"/>
<name>U2E3V1_9BACE</name>
<gene>
    <name evidence="2" type="ORF">HMPREF1981_00232</name>
</gene>
<proteinExistence type="predicted"/>
<dbReference type="InterPro" id="IPR041700">
    <property type="entry name" value="OMP_b-brl_3"/>
</dbReference>
<organism evidence="2 3">
    <name type="scientific">Bacteroides pyogenes F0041</name>
    <dbReference type="NCBI Taxonomy" id="1321819"/>
    <lineage>
        <taxon>Bacteria</taxon>
        <taxon>Pseudomonadati</taxon>
        <taxon>Bacteroidota</taxon>
        <taxon>Bacteroidia</taxon>
        <taxon>Bacteroidales</taxon>
        <taxon>Bacteroidaceae</taxon>
        <taxon>Bacteroides</taxon>
    </lineage>
</organism>
<dbReference type="EMBL" id="AWSV01000016">
    <property type="protein sequence ID" value="ERI88847.1"/>
    <property type="molecule type" value="Genomic_DNA"/>
</dbReference>
<reference evidence="2 3" key="1">
    <citation type="submission" date="2013-08" db="EMBL/GenBank/DDBJ databases">
        <authorList>
            <person name="Weinstock G."/>
            <person name="Sodergren E."/>
            <person name="Wylie T."/>
            <person name="Fulton L."/>
            <person name="Fulton R."/>
            <person name="Fronick C."/>
            <person name="O'Laughlin M."/>
            <person name="Godfrey J."/>
            <person name="Miner T."/>
            <person name="Herter B."/>
            <person name="Appelbaum E."/>
            <person name="Cordes M."/>
            <person name="Lek S."/>
            <person name="Wollam A."/>
            <person name="Pepin K.H."/>
            <person name="Palsikar V.B."/>
            <person name="Mitreva M."/>
            <person name="Wilson R.K."/>
        </authorList>
    </citation>
    <scope>NUCLEOTIDE SEQUENCE [LARGE SCALE GENOMIC DNA]</scope>
    <source>
        <strain evidence="2 3">F0041</strain>
    </source>
</reference>
<evidence type="ECO:0000313" key="2">
    <source>
        <dbReference type="EMBL" id="ERI88847.1"/>
    </source>
</evidence>
<comment type="caution">
    <text evidence="2">The sequence shown here is derived from an EMBL/GenBank/DDBJ whole genome shotgun (WGS) entry which is preliminary data.</text>
</comment>
<sequence length="96" mass="11057">MLDTVYFTLLGNSIKLNRRTRNNQFDLFPTAFLNYSWSDNNSLSMSVSNKINRPSYVDISPFTTYIDSHTIQSGNPKLLPENHRIGLYFGECFIAN</sequence>
<evidence type="ECO:0000259" key="1">
    <source>
        <dbReference type="Pfam" id="PF14905"/>
    </source>
</evidence>
<dbReference type="Proteomes" id="UP000016496">
    <property type="component" value="Unassembled WGS sequence"/>
</dbReference>
<dbReference type="SUPFAM" id="SSF56935">
    <property type="entry name" value="Porins"/>
    <property type="match status" value="1"/>
</dbReference>
<dbReference type="AlphaFoldDB" id="U2E3V1"/>
<dbReference type="Pfam" id="PF14905">
    <property type="entry name" value="OMP_b-brl_3"/>
    <property type="match status" value="1"/>
</dbReference>